<dbReference type="SUPFAM" id="SSF52540">
    <property type="entry name" value="P-loop containing nucleoside triphosphate hydrolases"/>
    <property type="match status" value="1"/>
</dbReference>
<sequence length="277" mass="27177">MACRPQPGSLRWRLTVPRGEVVGVGIAVGVIGGSGGVGASTFAAVLAWAARGTLVDLDPWGGGIDVLLGIEAVPGARWSGVRVGGGRLDPALLSAGLPRWAGVPVLAVDRSPPAGGVGEVLAAVAELGCTVLDLPRAPSPAREAALEECGLVVVLAHAGVRQLSAARAVVSALPDVNVGTVLRRGEVPLGDAVPLVGAALLGVLPRPAGGLPLGRGRPPRSLARVAAGIVDGLGRDGLGRDGLGRDGLGRDGLGRDGLVGPGAESAARASVGAAGLP</sequence>
<proteinExistence type="predicted"/>
<evidence type="ECO:0008006" key="5">
    <source>
        <dbReference type="Google" id="ProtNLM"/>
    </source>
</evidence>
<reference evidence="3" key="1">
    <citation type="submission" date="2022-05" db="EMBL/GenBank/DDBJ databases">
        <title>Jatrophihabitans sp. SB3-54 whole genome sequence.</title>
        <authorList>
            <person name="Suh M.K."/>
            <person name="Eom M.K."/>
            <person name="Kim J.S."/>
            <person name="Kim H.S."/>
            <person name="Do H.E."/>
            <person name="Shin Y.K."/>
            <person name="Lee J.-S."/>
        </authorList>
    </citation>
    <scope>NUCLEOTIDE SEQUENCE</scope>
    <source>
        <strain evidence="3">SB3-54</strain>
    </source>
</reference>
<name>A0ABY7K6E4_9ACTN</name>
<dbReference type="EMBL" id="CP097463">
    <property type="protein sequence ID" value="WAX59182.1"/>
    <property type="molecule type" value="Genomic_DNA"/>
</dbReference>
<feature type="compositionally biased region" description="Basic and acidic residues" evidence="1">
    <location>
        <begin position="244"/>
        <end position="254"/>
    </location>
</feature>
<keyword evidence="2" id="KW-0812">Transmembrane</keyword>
<feature type="transmembrane region" description="Helical" evidence="2">
    <location>
        <begin position="21"/>
        <end position="49"/>
    </location>
</feature>
<dbReference type="RefSeq" id="WP_269445723.1">
    <property type="nucleotide sequence ID" value="NZ_CP097463.1"/>
</dbReference>
<keyword evidence="2" id="KW-1133">Transmembrane helix</keyword>
<evidence type="ECO:0000313" key="3">
    <source>
        <dbReference type="EMBL" id="WAX59182.1"/>
    </source>
</evidence>
<keyword evidence="2" id="KW-0472">Membrane</keyword>
<dbReference type="Gene3D" id="3.40.50.300">
    <property type="entry name" value="P-loop containing nucleotide triphosphate hydrolases"/>
    <property type="match status" value="1"/>
</dbReference>
<evidence type="ECO:0000256" key="2">
    <source>
        <dbReference type="SAM" id="Phobius"/>
    </source>
</evidence>
<evidence type="ECO:0000313" key="4">
    <source>
        <dbReference type="Proteomes" id="UP001164693"/>
    </source>
</evidence>
<gene>
    <name evidence="3" type="ORF">M6B22_10570</name>
</gene>
<dbReference type="InterPro" id="IPR027417">
    <property type="entry name" value="P-loop_NTPase"/>
</dbReference>
<keyword evidence="4" id="KW-1185">Reference proteome</keyword>
<feature type="region of interest" description="Disordered" evidence="1">
    <location>
        <begin position="244"/>
        <end position="277"/>
    </location>
</feature>
<protein>
    <recommendedName>
        <fullName evidence="5">Secretion/DNA translocation related CpaE-like protein</fullName>
    </recommendedName>
</protein>
<evidence type="ECO:0000256" key="1">
    <source>
        <dbReference type="SAM" id="MobiDB-lite"/>
    </source>
</evidence>
<dbReference type="Proteomes" id="UP001164693">
    <property type="component" value="Chromosome"/>
</dbReference>
<feature type="compositionally biased region" description="Low complexity" evidence="1">
    <location>
        <begin position="261"/>
        <end position="277"/>
    </location>
</feature>
<organism evidence="3 4">
    <name type="scientific">Jatrophihabitans cynanchi</name>
    <dbReference type="NCBI Taxonomy" id="2944128"/>
    <lineage>
        <taxon>Bacteria</taxon>
        <taxon>Bacillati</taxon>
        <taxon>Actinomycetota</taxon>
        <taxon>Actinomycetes</taxon>
        <taxon>Jatrophihabitantales</taxon>
        <taxon>Jatrophihabitantaceae</taxon>
        <taxon>Jatrophihabitans</taxon>
    </lineage>
</organism>
<accession>A0ABY7K6E4</accession>